<dbReference type="EMBL" id="JARKIK010000022">
    <property type="protein sequence ID" value="KAK8744429.1"/>
    <property type="molecule type" value="Genomic_DNA"/>
</dbReference>
<comment type="caution">
    <text evidence="2">The sequence shown here is derived from an EMBL/GenBank/DDBJ whole genome shotgun (WGS) entry which is preliminary data.</text>
</comment>
<accession>A0AAW0XVD1</accession>
<evidence type="ECO:0000313" key="3">
    <source>
        <dbReference type="Proteomes" id="UP001445076"/>
    </source>
</evidence>
<organism evidence="2 3">
    <name type="scientific">Cherax quadricarinatus</name>
    <name type="common">Australian red claw crayfish</name>
    <dbReference type="NCBI Taxonomy" id="27406"/>
    <lineage>
        <taxon>Eukaryota</taxon>
        <taxon>Metazoa</taxon>
        <taxon>Ecdysozoa</taxon>
        <taxon>Arthropoda</taxon>
        <taxon>Crustacea</taxon>
        <taxon>Multicrustacea</taxon>
        <taxon>Malacostraca</taxon>
        <taxon>Eumalacostraca</taxon>
        <taxon>Eucarida</taxon>
        <taxon>Decapoda</taxon>
        <taxon>Pleocyemata</taxon>
        <taxon>Astacidea</taxon>
        <taxon>Parastacoidea</taxon>
        <taxon>Parastacidae</taxon>
        <taxon>Cherax</taxon>
    </lineage>
</organism>
<dbReference type="AlphaFoldDB" id="A0AAW0XVD1"/>
<evidence type="ECO:0000313" key="2">
    <source>
        <dbReference type="EMBL" id="KAK8744429.1"/>
    </source>
</evidence>
<name>A0AAW0XVD1_CHEQU</name>
<feature type="compositionally biased region" description="Polar residues" evidence="1">
    <location>
        <begin position="53"/>
        <end position="65"/>
    </location>
</feature>
<gene>
    <name evidence="2" type="ORF">OTU49_000793</name>
</gene>
<feature type="region of interest" description="Disordered" evidence="1">
    <location>
        <begin position="1"/>
        <end position="69"/>
    </location>
</feature>
<proteinExistence type="predicted"/>
<evidence type="ECO:0000256" key="1">
    <source>
        <dbReference type="SAM" id="MobiDB-lite"/>
    </source>
</evidence>
<dbReference type="Proteomes" id="UP001445076">
    <property type="component" value="Unassembled WGS sequence"/>
</dbReference>
<reference evidence="2 3" key="1">
    <citation type="journal article" date="2024" name="BMC Genomics">
        <title>Genome assembly of redclaw crayfish (Cherax quadricarinatus) provides insights into its immune adaptation and hypoxia tolerance.</title>
        <authorList>
            <person name="Liu Z."/>
            <person name="Zheng J."/>
            <person name="Li H."/>
            <person name="Fang K."/>
            <person name="Wang S."/>
            <person name="He J."/>
            <person name="Zhou D."/>
            <person name="Weng S."/>
            <person name="Chi M."/>
            <person name="Gu Z."/>
            <person name="He J."/>
            <person name="Li F."/>
            <person name="Wang M."/>
        </authorList>
    </citation>
    <scope>NUCLEOTIDE SEQUENCE [LARGE SCALE GENOMIC DNA]</scope>
    <source>
        <strain evidence="2">ZL_2023a</strain>
    </source>
</reference>
<protein>
    <submittedName>
        <fullName evidence="2">Uncharacterized protein</fullName>
    </submittedName>
</protein>
<sequence length="177" mass="19904">MHRSKNNPRGTAAGGSMYGHGRQCFTYDDKGHCQSSQPHPLPPEPVRDRRNRTNNSGSGHPSYSRRSPLYGHEPQCYNIDNKCHCASSQPFRLPPETPINLHMPLEPPLTIRMTPEQIWGQYSSLQQQNNQEQEQVGNNGSSACIIPPLVGADDKPPSYDSLFPIVQEELMDRKDKV</sequence>
<keyword evidence="3" id="KW-1185">Reference proteome</keyword>